<sequence length="407" mass="45431">MTATVLHVDGLGKAFRTYRSEWSRVLSWFGGKPDILKEQWVLRNIGFRVAPGEAIGLVGQNGAGKSTLLKLITGTLRPTAGRVDVHGRIAAILELGMGMNPEFTGRQNVYNVAGLMGFTRDRIDTLMPEIKDFAEIGDYFDQPLRIYSSGMQMRVAFSVATAVKPDILIVDEALSVGDAYFQHKSFDRIREFREHGTTLLIVSHDRSAIQTLCDRAILLERGAQIKDGTPEEVMDLYNALLAERQEQTVEVRRHDTGRTQTVSGTLEAVVQDIGLFNGRDEPVEFVNVGDPVTLRIRVRIDRSLPRLVLGYMIKDRLGQTMFGTNTFHTEQILEDLEAGSVVTYTAAFHANLGPGSYSIATALVSSDTHLINNYEWRDLALMFTVSNHDKPYFIGTAWVPPSIRIER</sequence>
<dbReference type="EMBL" id="BJYZ01000020">
    <property type="protein sequence ID" value="GEO40301.1"/>
    <property type="molecule type" value="Genomic_DNA"/>
</dbReference>
<name>A0A512DV00_9PROT</name>
<keyword evidence="7" id="KW-1185">Reference proteome</keyword>
<dbReference type="SMART" id="SM00382">
    <property type="entry name" value="AAA"/>
    <property type="match status" value="1"/>
</dbReference>
<dbReference type="InterPro" id="IPR003593">
    <property type="entry name" value="AAA+_ATPase"/>
</dbReference>
<dbReference type="PANTHER" id="PTHR46743">
    <property type="entry name" value="TEICHOIC ACIDS EXPORT ATP-BINDING PROTEIN TAGH"/>
    <property type="match status" value="1"/>
</dbReference>
<dbReference type="InterPro" id="IPR003439">
    <property type="entry name" value="ABC_transporter-like_ATP-bd"/>
</dbReference>
<dbReference type="CDD" id="cd03220">
    <property type="entry name" value="ABC_KpsT_Wzt"/>
    <property type="match status" value="1"/>
</dbReference>
<evidence type="ECO:0000259" key="5">
    <source>
        <dbReference type="PROSITE" id="PS50893"/>
    </source>
</evidence>
<dbReference type="InterPro" id="IPR029439">
    <property type="entry name" value="Wzt_C"/>
</dbReference>
<dbReference type="PROSITE" id="PS00211">
    <property type="entry name" value="ABC_TRANSPORTER_1"/>
    <property type="match status" value="1"/>
</dbReference>
<keyword evidence="4 6" id="KW-0067">ATP-binding</keyword>
<comment type="caution">
    <text evidence="6">The sequence shown here is derived from an EMBL/GenBank/DDBJ whole genome shotgun (WGS) entry which is preliminary data.</text>
</comment>
<keyword evidence="3" id="KW-0547">Nucleotide-binding</keyword>
<evidence type="ECO:0000313" key="6">
    <source>
        <dbReference type="EMBL" id="GEO40301.1"/>
    </source>
</evidence>
<keyword evidence="2" id="KW-0813">Transport</keyword>
<reference evidence="6 7" key="1">
    <citation type="submission" date="2019-07" db="EMBL/GenBank/DDBJ databases">
        <title>Whole genome shotgun sequence of Skermanella aerolata NBRC 106429.</title>
        <authorList>
            <person name="Hosoyama A."/>
            <person name="Uohara A."/>
            <person name="Ohji S."/>
            <person name="Ichikawa N."/>
        </authorList>
    </citation>
    <scope>NUCLEOTIDE SEQUENCE [LARGE SCALE GENOMIC DNA]</scope>
    <source>
        <strain evidence="6 7">NBRC 106429</strain>
    </source>
</reference>
<evidence type="ECO:0000256" key="4">
    <source>
        <dbReference type="ARBA" id="ARBA00022840"/>
    </source>
</evidence>
<dbReference type="GO" id="GO:0140359">
    <property type="term" value="F:ABC-type transporter activity"/>
    <property type="evidence" value="ECO:0007669"/>
    <property type="project" value="InterPro"/>
</dbReference>
<dbReference type="GO" id="GO:0016887">
    <property type="term" value="F:ATP hydrolysis activity"/>
    <property type="evidence" value="ECO:0007669"/>
    <property type="project" value="InterPro"/>
</dbReference>
<dbReference type="InterPro" id="IPR027417">
    <property type="entry name" value="P-loop_NTPase"/>
</dbReference>
<dbReference type="GO" id="GO:0016020">
    <property type="term" value="C:membrane"/>
    <property type="evidence" value="ECO:0007669"/>
    <property type="project" value="InterPro"/>
</dbReference>
<accession>A0A512DV00</accession>
<dbReference type="RefSeq" id="WP_044429488.1">
    <property type="nucleotide sequence ID" value="NZ_BJYZ01000020.1"/>
</dbReference>
<dbReference type="Gene3D" id="2.70.50.60">
    <property type="entry name" value="abc- transporter (atp binding component) like domain"/>
    <property type="match status" value="1"/>
</dbReference>
<dbReference type="InterPro" id="IPR050683">
    <property type="entry name" value="Bact_Polysacc_Export_ATP-bd"/>
</dbReference>
<gene>
    <name evidence="6" type="ORF">SAE02_44490</name>
</gene>
<evidence type="ECO:0000256" key="1">
    <source>
        <dbReference type="ARBA" id="ARBA00005417"/>
    </source>
</evidence>
<dbReference type="InterPro" id="IPR017871">
    <property type="entry name" value="ABC_transporter-like_CS"/>
</dbReference>
<dbReference type="Proteomes" id="UP000321523">
    <property type="component" value="Unassembled WGS sequence"/>
</dbReference>
<proteinExistence type="inferred from homology"/>
<organism evidence="6 7">
    <name type="scientific">Skermanella aerolata</name>
    <dbReference type="NCBI Taxonomy" id="393310"/>
    <lineage>
        <taxon>Bacteria</taxon>
        <taxon>Pseudomonadati</taxon>
        <taxon>Pseudomonadota</taxon>
        <taxon>Alphaproteobacteria</taxon>
        <taxon>Rhodospirillales</taxon>
        <taxon>Azospirillaceae</taxon>
        <taxon>Skermanella</taxon>
    </lineage>
</organism>
<evidence type="ECO:0000256" key="3">
    <source>
        <dbReference type="ARBA" id="ARBA00022741"/>
    </source>
</evidence>
<dbReference type="Gene3D" id="3.40.50.300">
    <property type="entry name" value="P-loop containing nucleotide triphosphate hydrolases"/>
    <property type="match status" value="1"/>
</dbReference>
<dbReference type="Pfam" id="PF00005">
    <property type="entry name" value="ABC_tran"/>
    <property type="match status" value="1"/>
</dbReference>
<evidence type="ECO:0000313" key="7">
    <source>
        <dbReference type="Proteomes" id="UP000321523"/>
    </source>
</evidence>
<evidence type="ECO:0000256" key="2">
    <source>
        <dbReference type="ARBA" id="ARBA00022448"/>
    </source>
</evidence>
<dbReference type="CDD" id="cd10147">
    <property type="entry name" value="Wzt_C-like"/>
    <property type="match status" value="1"/>
</dbReference>
<dbReference type="AlphaFoldDB" id="A0A512DV00"/>
<dbReference type="GO" id="GO:0005524">
    <property type="term" value="F:ATP binding"/>
    <property type="evidence" value="ECO:0007669"/>
    <property type="project" value="UniProtKB-KW"/>
</dbReference>
<dbReference type="Pfam" id="PF14524">
    <property type="entry name" value="Wzt_C"/>
    <property type="match status" value="1"/>
</dbReference>
<dbReference type="PANTHER" id="PTHR46743:SF2">
    <property type="entry name" value="TEICHOIC ACIDS EXPORT ATP-BINDING PROTEIN TAGH"/>
    <property type="match status" value="1"/>
</dbReference>
<dbReference type="SUPFAM" id="SSF52540">
    <property type="entry name" value="P-loop containing nucleoside triphosphate hydrolases"/>
    <property type="match status" value="1"/>
</dbReference>
<protein>
    <submittedName>
        <fullName evidence="6">Sugar ABC transporter ATP-binding protein</fullName>
    </submittedName>
</protein>
<dbReference type="OrthoDB" id="9778870at2"/>
<dbReference type="PROSITE" id="PS50893">
    <property type="entry name" value="ABC_TRANSPORTER_2"/>
    <property type="match status" value="1"/>
</dbReference>
<dbReference type="InterPro" id="IPR015860">
    <property type="entry name" value="ABC_transpr_TagH-like"/>
</dbReference>
<comment type="similarity">
    <text evidence="1">Belongs to the ABC transporter superfamily.</text>
</comment>
<feature type="domain" description="ABC transporter" evidence="5">
    <location>
        <begin position="6"/>
        <end position="246"/>
    </location>
</feature>